<dbReference type="PANTHER" id="PTHR30417">
    <property type="entry name" value="N-ACETYLMURAMOYL-L-ALANINE AMIDASE AMID"/>
    <property type="match status" value="1"/>
</dbReference>
<sequence>MTDAALWHPSPNSGERRGGARPDLIVLHYTAMGSAEVALARLCDPDAGVSAHYLIGRCGTCWQMVDEAARAWHAGSGAWGEVCDVNSRSIGIELDNDGHSPFSAPMMDALVPLLRGIMARWSIPPLRVIGHSDMAPGRKFDPGPRFDWRRLAREGVSVWPEDTADPDGEDPGPEARLADRVDGLLREFGYASGTAQERLGAFRDRFRPGARGAASMADVQIAMRLKLIAGA</sequence>
<comment type="catalytic activity">
    <reaction evidence="1">
        <text>Hydrolyzes the link between N-acetylmuramoyl residues and L-amino acid residues in certain cell-wall glycopeptides.</text>
        <dbReference type="EC" id="3.5.1.28"/>
    </reaction>
</comment>
<keyword evidence="3" id="KW-0378">Hydrolase</keyword>
<keyword evidence="7" id="KW-1185">Reference proteome</keyword>
<evidence type="ECO:0000313" key="7">
    <source>
        <dbReference type="Proteomes" id="UP000245680"/>
    </source>
</evidence>
<dbReference type="RefSeq" id="WP_109811978.1">
    <property type="nucleotide sequence ID" value="NZ_QGKU01000038.1"/>
</dbReference>
<evidence type="ECO:0000259" key="5">
    <source>
        <dbReference type="SMART" id="SM00644"/>
    </source>
</evidence>
<evidence type="ECO:0000256" key="1">
    <source>
        <dbReference type="ARBA" id="ARBA00001561"/>
    </source>
</evidence>
<dbReference type="EC" id="3.5.1.28" evidence="2"/>
<protein>
    <recommendedName>
        <fullName evidence="2">N-acetylmuramoyl-L-alanine amidase</fullName>
        <ecNumber evidence="2">3.5.1.28</ecNumber>
    </recommendedName>
</protein>
<dbReference type="GO" id="GO:0008745">
    <property type="term" value="F:N-acetylmuramoyl-L-alanine amidase activity"/>
    <property type="evidence" value="ECO:0007669"/>
    <property type="project" value="UniProtKB-EC"/>
</dbReference>
<name>A0A2V2LIQ8_9RHOB</name>
<dbReference type="GO" id="GO:0071555">
    <property type="term" value="P:cell wall organization"/>
    <property type="evidence" value="ECO:0007669"/>
    <property type="project" value="UniProtKB-KW"/>
</dbReference>
<evidence type="ECO:0000256" key="2">
    <source>
        <dbReference type="ARBA" id="ARBA00011901"/>
    </source>
</evidence>
<dbReference type="GO" id="GO:0019867">
    <property type="term" value="C:outer membrane"/>
    <property type="evidence" value="ECO:0007669"/>
    <property type="project" value="TreeGrafter"/>
</dbReference>
<evidence type="ECO:0000313" key="6">
    <source>
        <dbReference type="EMBL" id="PWR02309.1"/>
    </source>
</evidence>
<dbReference type="Pfam" id="PF01510">
    <property type="entry name" value="Amidase_2"/>
    <property type="match status" value="1"/>
</dbReference>
<keyword evidence="4" id="KW-0961">Cell wall biogenesis/degradation</keyword>
<reference evidence="6 7" key="1">
    <citation type="submission" date="2018-05" db="EMBL/GenBank/DDBJ databases">
        <title>Rhodobacteraceae gen. nov., sp. nov. isolated from sea water.</title>
        <authorList>
            <person name="Ren Y."/>
        </authorList>
    </citation>
    <scope>NUCLEOTIDE SEQUENCE [LARGE SCALE GENOMIC DNA]</scope>
    <source>
        <strain evidence="6 7">TG-679</strain>
    </source>
</reference>
<comment type="caution">
    <text evidence="6">The sequence shown here is derived from an EMBL/GenBank/DDBJ whole genome shotgun (WGS) entry which is preliminary data.</text>
</comment>
<gene>
    <name evidence="6" type="ORF">DKT77_12210</name>
</gene>
<dbReference type="AlphaFoldDB" id="A0A2V2LIQ8"/>
<proteinExistence type="predicted"/>
<dbReference type="GO" id="GO:0009254">
    <property type="term" value="P:peptidoglycan turnover"/>
    <property type="evidence" value="ECO:0007669"/>
    <property type="project" value="TreeGrafter"/>
</dbReference>
<dbReference type="CDD" id="cd06583">
    <property type="entry name" value="PGRP"/>
    <property type="match status" value="1"/>
</dbReference>
<evidence type="ECO:0000256" key="3">
    <source>
        <dbReference type="ARBA" id="ARBA00022801"/>
    </source>
</evidence>
<feature type="domain" description="N-acetylmuramoyl-L-alanine amidase" evidence="5">
    <location>
        <begin position="10"/>
        <end position="143"/>
    </location>
</feature>
<dbReference type="SUPFAM" id="SSF55846">
    <property type="entry name" value="N-acetylmuramoyl-L-alanine amidase-like"/>
    <property type="match status" value="1"/>
</dbReference>
<dbReference type="PANTHER" id="PTHR30417:SF1">
    <property type="entry name" value="N-ACETYLMURAMOYL-L-ALANINE AMIDASE AMID"/>
    <property type="match status" value="1"/>
</dbReference>
<dbReference type="InterPro" id="IPR002502">
    <property type="entry name" value="Amidase_domain"/>
</dbReference>
<dbReference type="OrthoDB" id="9794842at2"/>
<dbReference type="Gene3D" id="3.40.80.10">
    <property type="entry name" value="Peptidoglycan recognition protein-like"/>
    <property type="match status" value="1"/>
</dbReference>
<organism evidence="6 7">
    <name type="scientific">Meridianimarinicoccus roseus</name>
    <dbReference type="NCBI Taxonomy" id="2072018"/>
    <lineage>
        <taxon>Bacteria</taxon>
        <taxon>Pseudomonadati</taxon>
        <taxon>Pseudomonadota</taxon>
        <taxon>Alphaproteobacteria</taxon>
        <taxon>Rhodobacterales</taxon>
        <taxon>Paracoccaceae</taxon>
        <taxon>Meridianimarinicoccus</taxon>
    </lineage>
</organism>
<dbReference type="EMBL" id="QGKU01000038">
    <property type="protein sequence ID" value="PWR02309.1"/>
    <property type="molecule type" value="Genomic_DNA"/>
</dbReference>
<evidence type="ECO:0000256" key="4">
    <source>
        <dbReference type="ARBA" id="ARBA00023316"/>
    </source>
</evidence>
<dbReference type="Proteomes" id="UP000245680">
    <property type="component" value="Unassembled WGS sequence"/>
</dbReference>
<dbReference type="InterPro" id="IPR051206">
    <property type="entry name" value="NAMLAA_amidase_2"/>
</dbReference>
<dbReference type="GO" id="GO:0009253">
    <property type="term" value="P:peptidoglycan catabolic process"/>
    <property type="evidence" value="ECO:0007669"/>
    <property type="project" value="InterPro"/>
</dbReference>
<accession>A0A2V2LIQ8</accession>
<dbReference type="InterPro" id="IPR036505">
    <property type="entry name" value="Amidase/PGRP_sf"/>
</dbReference>
<dbReference type="SMART" id="SM00644">
    <property type="entry name" value="Ami_2"/>
    <property type="match status" value="1"/>
</dbReference>